<dbReference type="PANTHER" id="PTHR43825:SF4">
    <property type="entry name" value="PYRUVATE DEHYDROGENASE E1 COMPONENT"/>
    <property type="match status" value="1"/>
</dbReference>
<gene>
    <name evidence="10" type="ORF">FAZ78_00695</name>
</gene>
<evidence type="ECO:0000259" key="9">
    <source>
        <dbReference type="SMART" id="SM00861"/>
    </source>
</evidence>
<sequence length="789" mass="86974">MTQQHLKIIEQRLLWLSHWMIHNANHIRPKVDGIKVGGHQASSASMVSILTALYFSALRPEDRVAVKPHASPVFHAMHYLMGNLSRKKMENFRGYEGVQSYPSRTKDVDDVDFSTGSVGLGVAITAFASLVQDYVRAKDWGATLPEGRMIALMGDAELDEGNIHECLQEGWKHGLRNCWWVVDYNRQSLDGVVREGLWTRIESLFTAFGWDVIRLKHGVLQQAAFAEPGGARLRDWIDRCPNELYSALTFEGGAVWRARLMEDLGDQGDISALIERRSDAELAALMENLGGNCVSTMAEAFAAIDHDRPTCFLAYTVKGWGTPIAGHKDNHGGLMTKAQMADWQRRMGVPEGQEWEPLATVEDKEALRSFLWQVPFFAAGHRRFHDDWIDVPALEISVEREISTQTAFGKILDDLARGDSRLAQRIVTTSPDVTGTTGLGPWVNRRGLFARDARPDTFRERKIASTAKWDFSPAGQHVELGIAEMNLFLTLGAAGLSHSLFGRRLIPIGTVYDPFICRGLDALNYACYQDARFMIVGTPSGVTLAPEGGAHQSIGTPLIGVAQDGLAAFEPAFVDELSTIMEWAFDYLQRDGEGDPDERTWLRDETGGSVYLRLTTNPLEQPGKRRDEAFRQGAIDGAYWLREPGANCEVVIAYQGAVAPEAIRAAGLIGEDRRGVGVLAVTSADRLHAGWNAAQRARARGNSGARAHVERLMADVPRDCLLVTVIDGHPATLSWIGGVHGHRTLPLGVEHFGQTGTIVDLYRHFGIDCASIVDRVSSLSSGRRIVAPV</sequence>
<evidence type="ECO:0000256" key="1">
    <source>
        <dbReference type="ARBA" id="ARBA00001946"/>
    </source>
</evidence>
<dbReference type="InterPro" id="IPR051157">
    <property type="entry name" value="PDH/Transketolase"/>
</dbReference>
<keyword evidence="7" id="KW-0786">Thiamine pyrophosphate</keyword>
<evidence type="ECO:0000256" key="8">
    <source>
        <dbReference type="PIRSR" id="PIRSR000156-1"/>
    </source>
</evidence>
<dbReference type="PIRSF" id="PIRSF000156">
    <property type="entry name" value="Pyruvate_dh_E1"/>
    <property type="match status" value="1"/>
</dbReference>
<dbReference type="InterPro" id="IPR005474">
    <property type="entry name" value="Transketolase_N"/>
</dbReference>
<evidence type="ECO:0000256" key="3">
    <source>
        <dbReference type="ARBA" id="ARBA00003157"/>
    </source>
</evidence>
<dbReference type="Gene3D" id="3.40.50.970">
    <property type="match status" value="2"/>
</dbReference>
<dbReference type="SMART" id="SM00861">
    <property type="entry name" value="Transket_pyr"/>
    <property type="match status" value="1"/>
</dbReference>
<keyword evidence="8" id="KW-0479">Metal-binding</keyword>
<dbReference type="EMBL" id="SWAU01000002">
    <property type="protein sequence ID" value="TKA98465.1"/>
    <property type="molecule type" value="Genomic_DNA"/>
</dbReference>
<dbReference type="SUPFAM" id="SSF52518">
    <property type="entry name" value="Thiamin diphosphate-binding fold (THDP-binding)"/>
    <property type="match status" value="2"/>
</dbReference>
<feature type="binding site" evidence="8">
    <location>
        <position position="187"/>
    </location>
    <ligand>
        <name>Mg(2+)</name>
        <dbReference type="ChEBI" id="CHEBI:18420"/>
    </ligand>
</feature>
<keyword evidence="8" id="KW-0460">Magnesium</keyword>
<organism evidence="10 11">
    <name type="scientific">Cereibacter changlensis</name>
    <dbReference type="NCBI Taxonomy" id="402884"/>
    <lineage>
        <taxon>Bacteria</taxon>
        <taxon>Pseudomonadati</taxon>
        <taxon>Pseudomonadota</taxon>
        <taxon>Alphaproteobacteria</taxon>
        <taxon>Rhodobacterales</taxon>
        <taxon>Paracoccaceae</taxon>
        <taxon>Cereibacter</taxon>
    </lineage>
</organism>
<comment type="caution">
    <text evidence="10">The sequence shown here is derived from an EMBL/GenBank/DDBJ whole genome shotgun (WGS) entry which is preliminary data.</text>
</comment>
<dbReference type="Pfam" id="PF00456">
    <property type="entry name" value="Transketolase_N"/>
    <property type="match status" value="1"/>
</dbReference>
<evidence type="ECO:0000256" key="6">
    <source>
        <dbReference type="ARBA" id="ARBA00051231"/>
    </source>
</evidence>
<dbReference type="GO" id="GO:0046872">
    <property type="term" value="F:metal ion binding"/>
    <property type="evidence" value="ECO:0007669"/>
    <property type="project" value="UniProtKB-KW"/>
</dbReference>
<comment type="catalytic activity">
    <reaction evidence="6 7">
        <text>N(6)-[(R)-lipoyl]-L-lysyl-[protein] + pyruvate + H(+) = N(6)-[(R)-S(8)-acetyldihydrolipoyl]-L-lysyl-[protein] + CO2</text>
        <dbReference type="Rhea" id="RHEA:19189"/>
        <dbReference type="Rhea" id="RHEA-COMP:10474"/>
        <dbReference type="Rhea" id="RHEA-COMP:10478"/>
        <dbReference type="ChEBI" id="CHEBI:15361"/>
        <dbReference type="ChEBI" id="CHEBI:15378"/>
        <dbReference type="ChEBI" id="CHEBI:16526"/>
        <dbReference type="ChEBI" id="CHEBI:83099"/>
        <dbReference type="ChEBI" id="CHEBI:83111"/>
        <dbReference type="EC" id="1.2.4.1"/>
    </reaction>
</comment>
<feature type="domain" description="Transketolase-like pyrimidine-binding" evidence="9">
    <location>
        <begin position="402"/>
        <end position="621"/>
    </location>
</feature>
<dbReference type="InterPro" id="IPR005475">
    <property type="entry name" value="Transketolase-like_Pyr-bd"/>
</dbReference>
<dbReference type="InterPro" id="IPR004660">
    <property type="entry name" value="PDH_E1"/>
</dbReference>
<evidence type="ECO:0000256" key="5">
    <source>
        <dbReference type="ARBA" id="ARBA00017172"/>
    </source>
</evidence>
<dbReference type="EC" id="1.2.4.1" evidence="7"/>
<reference evidence="10 11" key="1">
    <citation type="submission" date="2019-04" db="EMBL/GenBank/DDBJ databases">
        <title>Crypto-aerobic microbial life in anoxic (sulfidic) marine sediments.</title>
        <authorList>
            <person name="Bhattacharya S."/>
            <person name="Roy C."/>
            <person name="Mondal N."/>
            <person name="Sarkar J."/>
            <person name="Mandal S."/>
            <person name="Rameez M.J."/>
            <person name="Ghosh W."/>
        </authorList>
    </citation>
    <scope>NUCLEOTIDE SEQUENCE [LARGE SCALE GENOMIC DNA]</scope>
    <source>
        <strain evidence="10 11">SBBC</strain>
    </source>
</reference>
<keyword evidence="7" id="KW-0560">Oxidoreductase</keyword>
<dbReference type="InterPro" id="IPR009014">
    <property type="entry name" value="Transketo_C/PFOR_II"/>
</dbReference>
<name>A0A4U0Z2G5_9RHOB</name>
<comment type="function">
    <text evidence="3 7">Component of the pyruvate dehydrogenase (PDH) complex, that catalyzes the overall conversion of pyruvate to acetyl-CoA and CO(2).</text>
</comment>
<evidence type="ECO:0000313" key="11">
    <source>
        <dbReference type="Proteomes" id="UP000306340"/>
    </source>
</evidence>
<dbReference type="GO" id="GO:0004739">
    <property type="term" value="F:pyruvate dehydrogenase (acetyl-transferring) activity"/>
    <property type="evidence" value="ECO:0007669"/>
    <property type="project" value="UniProtKB-EC"/>
</dbReference>
<keyword evidence="7" id="KW-0670">Pyruvate</keyword>
<dbReference type="PANTHER" id="PTHR43825">
    <property type="entry name" value="PYRUVATE DEHYDROGENASE E1 COMPONENT"/>
    <property type="match status" value="1"/>
</dbReference>
<evidence type="ECO:0000256" key="2">
    <source>
        <dbReference type="ARBA" id="ARBA00001964"/>
    </source>
</evidence>
<dbReference type="InterPro" id="IPR029061">
    <property type="entry name" value="THDP-binding"/>
</dbReference>
<dbReference type="Pfam" id="PF17831">
    <property type="entry name" value="PDH_E1_M"/>
    <property type="match status" value="1"/>
</dbReference>
<evidence type="ECO:0000313" key="10">
    <source>
        <dbReference type="EMBL" id="TKA98465.1"/>
    </source>
</evidence>
<accession>A0A4U0Z2G5</accession>
<dbReference type="AlphaFoldDB" id="A0A4U0Z2G5"/>
<evidence type="ECO:0000256" key="7">
    <source>
        <dbReference type="PIRNR" id="PIRNR000156"/>
    </source>
</evidence>
<comment type="cofactor">
    <cofactor evidence="2 7">
        <name>thiamine diphosphate</name>
        <dbReference type="ChEBI" id="CHEBI:58937"/>
    </cofactor>
</comment>
<dbReference type="RefSeq" id="WP_136790869.1">
    <property type="nucleotide sequence ID" value="NZ_SWAU01000002.1"/>
</dbReference>
<protein>
    <recommendedName>
        <fullName evidence="5 7">Pyruvate dehydrogenase E1 component</fullName>
        <ecNumber evidence="7">1.2.4.1</ecNumber>
    </recommendedName>
</protein>
<dbReference type="InterPro" id="IPR041621">
    <property type="entry name" value="PDH_E1_M"/>
</dbReference>
<dbReference type="Gene3D" id="3.40.50.920">
    <property type="match status" value="1"/>
</dbReference>
<evidence type="ECO:0000256" key="4">
    <source>
        <dbReference type="ARBA" id="ARBA00007131"/>
    </source>
</evidence>
<comment type="similarity">
    <text evidence="4">Belongs to the transketolase family.</text>
</comment>
<dbReference type="SUPFAM" id="SSF52922">
    <property type="entry name" value="TK C-terminal domain-like"/>
    <property type="match status" value="1"/>
</dbReference>
<proteinExistence type="inferred from homology"/>
<dbReference type="Proteomes" id="UP000306340">
    <property type="component" value="Unassembled WGS sequence"/>
</dbReference>
<feature type="binding site" evidence="8">
    <location>
        <position position="155"/>
    </location>
    <ligand>
        <name>Mg(2+)</name>
        <dbReference type="ChEBI" id="CHEBI:18420"/>
    </ligand>
</feature>
<feature type="binding site" evidence="8">
    <location>
        <position position="185"/>
    </location>
    <ligand>
        <name>Mg(2+)</name>
        <dbReference type="ChEBI" id="CHEBI:18420"/>
    </ligand>
</feature>
<comment type="cofactor">
    <cofactor evidence="1 8">
        <name>Mg(2+)</name>
        <dbReference type="ChEBI" id="CHEBI:18420"/>
    </cofactor>
</comment>